<evidence type="ECO:0000256" key="1">
    <source>
        <dbReference type="SAM" id="SignalP"/>
    </source>
</evidence>
<dbReference type="Proteomes" id="UP000194420">
    <property type="component" value="Unassembled WGS sequence"/>
</dbReference>
<keyword evidence="1" id="KW-0732">Signal</keyword>
<proteinExistence type="predicted"/>
<dbReference type="InterPro" id="IPR021719">
    <property type="entry name" value="Prot_inh_I78"/>
</dbReference>
<name>A0A1Y6F5G8_9SPHN</name>
<sequence>MRLALSTLLALPLAACGSYGETTSTPTPGPDYQEREAGADALCDASGLQDHIGHTATAESGEKLLELSGARTLRWGPPNSAWTMDYRRDRLNVRYDQEMAITAITCG</sequence>
<dbReference type="RefSeq" id="WP_234990024.1">
    <property type="nucleotide sequence ID" value="NZ_FXWG01000002.1"/>
</dbReference>
<dbReference type="Pfam" id="PF11720">
    <property type="entry name" value="Inhibitor_I78"/>
    <property type="match status" value="1"/>
</dbReference>
<evidence type="ECO:0000313" key="3">
    <source>
        <dbReference type="Proteomes" id="UP000194420"/>
    </source>
</evidence>
<dbReference type="Gene3D" id="3.30.10.10">
    <property type="entry name" value="Trypsin Inhibitor V, subunit A"/>
    <property type="match status" value="1"/>
</dbReference>
<protein>
    <submittedName>
        <fullName evidence="2">Peptidase inhibitor I78 family protein</fullName>
    </submittedName>
</protein>
<dbReference type="EMBL" id="FXWG01000002">
    <property type="protein sequence ID" value="SMQ69696.1"/>
    <property type="molecule type" value="Genomic_DNA"/>
</dbReference>
<gene>
    <name evidence="2" type="ORF">SAMN06297468_1883</name>
</gene>
<dbReference type="AlphaFoldDB" id="A0A1Y6F5G8"/>
<organism evidence="2 3">
    <name type="scientific">Altererythrobacter xiamenensis</name>
    <dbReference type="NCBI Taxonomy" id="1316679"/>
    <lineage>
        <taxon>Bacteria</taxon>
        <taxon>Pseudomonadati</taxon>
        <taxon>Pseudomonadota</taxon>
        <taxon>Alphaproteobacteria</taxon>
        <taxon>Sphingomonadales</taxon>
        <taxon>Erythrobacteraceae</taxon>
        <taxon>Altererythrobacter</taxon>
    </lineage>
</organism>
<feature type="signal peptide" evidence="1">
    <location>
        <begin position="1"/>
        <end position="20"/>
    </location>
</feature>
<reference evidence="3" key="1">
    <citation type="submission" date="2017-04" db="EMBL/GenBank/DDBJ databases">
        <authorList>
            <person name="Varghese N."/>
            <person name="Submissions S."/>
        </authorList>
    </citation>
    <scope>NUCLEOTIDE SEQUENCE [LARGE SCALE GENOMIC DNA]</scope>
</reference>
<keyword evidence="3" id="KW-1185">Reference proteome</keyword>
<accession>A0A1Y6F5G8</accession>
<evidence type="ECO:0000313" key="2">
    <source>
        <dbReference type="EMBL" id="SMQ69696.1"/>
    </source>
</evidence>
<feature type="chain" id="PRO_5013096929" evidence="1">
    <location>
        <begin position="21"/>
        <end position="107"/>
    </location>
</feature>